<comment type="caution">
    <text evidence="1">The sequence shown here is derived from an EMBL/GenBank/DDBJ whole genome shotgun (WGS) entry which is preliminary data.</text>
</comment>
<feature type="non-terminal residue" evidence="1">
    <location>
        <position position="1"/>
    </location>
</feature>
<name>A0A8J5MZT3_HOMAM</name>
<dbReference type="Proteomes" id="UP000747542">
    <property type="component" value="Unassembled WGS sequence"/>
</dbReference>
<organism evidence="1 2">
    <name type="scientific">Homarus americanus</name>
    <name type="common">American lobster</name>
    <dbReference type="NCBI Taxonomy" id="6706"/>
    <lineage>
        <taxon>Eukaryota</taxon>
        <taxon>Metazoa</taxon>
        <taxon>Ecdysozoa</taxon>
        <taxon>Arthropoda</taxon>
        <taxon>Crustacea</taxon>
        <taxon>Multicrustacea</taxon>
        <taxon>Malacostraca</taxon>
        <taxon>Eumalacostraca</taxon>
        <taxon>Eucarida</taxon>
        <taxon>Decapoda</taxon>
        <taxon>Pleocyemata</taxon>
        <taxon>Astacidea</taxon>
        <taxon>Nephropoidea</taxon>
        <taxon>Nephropidae</taxon>
        <taxon>Homarus</taxon>
    </lineage>
</organism>
<evidence type="ECO:0000313" key="1">
    <source>
        <dbReference type="EMBL" id="KAG7170063.1"/>
    </source>
</evidence>
<accession>A0A8J5MZT3</accession>
<gene>
    <name evidence="1" type="primary">jrk-L74</name>
    <name evidence="1" type="ORF">Hamer_G012287</name>
</gene>
<sequence length="151" mass="17116">MEDIIWTLAKGWDAVTPSTLKNAWHNLWPTLMFWDSSHVSEESDFAGFQMSQNKIIVRDLMEYANSLINPAARVIVRCNSQGNRGRRFTGVAGCRLMAAEMVQMVQKGQSTGTDSNDSEEDEKVQERISIDKCIQLTTDLIEGLEQRNIFT</sequence>
<keyword evidence="2" id="KW-1185">Reference proteome</keyword>
<dbReference type="EMBL" id="JAHLQT010014894">
    <property type="protein sequence ID" value="KAG7170063.1"/>
    <property type="molecule type" value="Genomic_DNA"/>
</dbReference>
<proteinExistence type="predicted"/>
<dbReference type="AlphaFoldDB" id="A0A8J5MZT3"/>
<reference evidence="1" key="1">
    <citation type="journal article" date="2021" name="Sci. Adv.">
        <title>The American lobster genome reveals insights on longevity, neural, and immune adaptations.</title>
        <authorList>
            <person name="Polinski J.M."/>
            <person name="Zimin A.V."/>
            <person name="Clark K.F."/>
            <person name="Kohn A.B."/>
            <person name="Sadowski N."/>
            <person name="Timp W."/>
            <person name="Ptitsyn A."/>
            <person name="Khanna P."/>
            <person name="Romanova D.Y."/>
            <person name="Williams P."/>
            <person name="Greenwood S.J."/>
            <person name="Moroz L.L."/>
            <person name="Walt D.R."/>
            <person name="Bodnar A.G."/>
        </authorList>
    </citation>
    <scope>NUCLEOTIDE SEQUENCE</scope>
    <source>
        <strain evidence="1">GMGI-L3</strain>
    </source>
</reference>
<evidence type="ECO:0000313" key="2">
    <source>
        <dbReference type="Proteomes" id="UP000747542"/>
    </source>
</evidence>
<protein>
    <submittedName>
        <fullName evidence="1">Putative Jerky protein-like 74</fullName>
    </submittedName>
</protein>